<organism evidence="2 3">
    <name type="scientific">Streptomyces alboflavus</name>
    <dbReference type="NCBI Taxonomy" id="67267"/>
    <lineage>
        <taxon>Bacteria</taxon>
        <taxon>Bacillati</taxon>
        <taxon>Actinomycetota</taxon>
        <taxon>Actinomycetes</taxon>
        <taxon>Kitasatosporales</taxon>
        <taxon>Streptomycetaceae</taxon>
        <taxon>Streptomyces</taxon>
    </lineage>
</organism>
<reference evidence="2 3" key="1">
    <citation type="submission" date="2017-05" db="EMBL/GenBank/DDBJ databases">
        <title>Streptomyces alboflavus Genome sequencing and assembly.</title>
        <authorList>
            <person name="Wang Y."/>
            <person name="Du B."/>
            <person name="Ding Y."/>
            <person name="Liu H."/>
            <person name="Hou Q."/>
            <person name="Liu K."/>
            <person name="Wang C."/>
            <person name="Yao L."/>
        </authorList>
    </citation>
    <scope>NUCLEOTIDE SEQUENCE [LARGE SCALE GENOMIC DNA]</scope>
    <source>
        <strain evidence="2 3">MDJK44</strain>
    </source>
</reference>
<evidence type="ECO:0000313" key="3">
    <source>
        <dbReference type="Proteomes" id="UP000195880"/>
    </source>
</evidence>
<keyword evidence="3" id="KW-1185">Reference proteome</keyword>
<dbReference type="RefSeq" id="WP_087886386.1">
    <property type="nucleotide sequence ID" value="NZ_CP021748.1"/>
</dbReference>
<dbReference type="AlphaFoldDB" id="A0A1Z1WLX4"/>
<dbReference type="EMBL" id="CP021748">
    <property type="protein sequence ID" value="ARX87433.1"/>
    <property type="molecule type" value="Genomic_DNA"/>
</dbReference>
<dbReference type="OrthoDB" id="7502542at2"/>
<feature type="compositionally biased region" description="Basic and acidic residues" evidence="1">
    <location>
        <begin position="178"/>
        <end position="191"/>
    </location>
</feature>
<feature type="region of interest" description="Disordered" evidence="1">
    <location>
        <begin position="173"/>
        <end position="208"/>
    </location>
</feature>
<gene>
    <name evidence="2" type="ORF">SMD44_06914</name>
</gene>
<proteinExistence type="predicted"/>
<evidence type="ECO:0008006" key="4">
    <source>
        <dbReference type="Google" id="ProtNLM"/>
    </source>
</evidence>
<feature type="compositionally biased region" description="Basic residues" evidence="1">
    <location>
        <begin position="198"/>
        <end position="208"/>
    </location>
</feature>
<name>A0A1Z1WLX4_9ACTN</name>
<accession>A0A1Z1WLX4</accession>
<evidence type="ECO:0000313" key="2">
    <source>
        <dbReference type="EMBL" id="ARX87433.1"/>
    </source>
</evidence>
<sequence>MITIVIIAVLVIAAAALFFVVRGRTRGSGGRELKRRFGPEYDRAVARHDGDTKGADRELRERVKRYGSLKEQPLPPEARDHYVSQWATVQEQFVESPQKAVIEADALLSHLARDRGFPDGEYFEEQLAALSVHHAHSVQGYRSMHTAARGQSGTEEMREAMIGARSLFEALVTEQPAEPDRRRPQSPDARGHAPWALNRRHAKGSSTR</sequence>
<dbReference type="Proteomes" id="UP000195880">
    <property type="component" value="Chromosome"/>
</dbReference>
<evidence type="ECO:0000256" key="1">
    <source>
        <dbReference type="SAM" id="MobiDB-lite"/>
    </source>
</evidence>
<protein>
    <recommendedName>
        <fullName evidence="4">Secreted protein</fullName>
    </recommendedName>
</protein>
<dbReference type="KEGG" id="salf:SMD44_06914"/>